<evidence type="ECO:0000256" key="1">
    <source>
        <dbReference type="SAM" id="MobiDB-lite"/>
    </source>
</evidence>
<feature type="compositionally biased region" description="Basic residues" evidence="1">
    <location>
        <begin position="258"/>
        <end position="270"/>
    </location>
</feature>
<dbReference type="Proteomes" id="UP000728032">
    <property type="component" value="Unassembled WGS sequence"/>
</dbReference>
<feature type="region of interest" description="Disordered" evidence="1">
    <location>
        <begin position="190"/>
        <end position="276"/>
    </location>
</feature>
<gene>
    <name evidence="2" type="ORF">ONB1V03_LOCUS1591</name>
</gene>
<sequence length="469" mass="52421">MADMWPPIGTSVESSRSTPRDTVTCCMCGDDISGSLGNRRLLFRVDGHHNLHREDNGVSKVVRQLQRLMSLWRKGMSATDGHDSDCHGVITKELVECRLPSNWCCRRCERTVDNMDKKLDLLTHFYRQFQDCPLAILVRTLDDDNCEHSGDHKPVMDQTITIHGLIIQDSDLNEECNQIAIITEPIGECSEDMASNEPELEVMSKKRKSSEDLNEEVMESEWQTPSDSTQPSEPIAEDNRRQTRSQTSGATQMPNKSPKVRRKKPKKANNGHKSESACVETNGVKCETILSAFESETDRRVVSALYDHYYEGVMRALLQDTGARVVAVREVARHISRECLAGSSEVTKMSHSVDSLRVSELRKAMDRSMPSTVLLFNAMAGTDRPGIASGPVVAMISILIYVLNSHANLFQKIVATVLLNGKCQPSVIQALHSYRLSIAYETLVSFLDNNAGTDGNDKRIHKLIKAFQT</sequence>
<evidence type="ECO:0000313" key="2">
    <source>
        <dbReference type="EMBL" id="CAD7638783.1"/>
    </source>
</evidence>
<protein>
    <submittedName>
        <fullName evidence="2">Uncharacterized protein</fullName>
    </submittedName>
</protein>
<proteinExistence type="predicted"/>
<dbReference type="AlphaFoldDB" id="A0A7R9QAQ9"/>
<accession>A0A7R9QAQ9</accession>
<dbReference type="EMBL" id="CAJPVJ010000303">
    <property type="protein sequence ID" value="CAG2161990.1"/>
    <property type="molecule type" value="Genomic_DNA"/>
</dbReference>
<name>A0A7R9QAQ9_9ACAR</name>
<feature type="compositionally biased region" description="Polar residues" evidence="1">
    <location>
        <begin position="244"/>
        <end position="253"/>
    </location>
</feature>
<evidence type="ECO:0000313" key="3">
    <source>
        <dbReference type="Proteomes" id="UP000728032"/>
    </source>
</evidence>
<reference evidence="2" key="1">
    <citation type="submission" date="2020-11" db="EMBL/GenBank/DDBJ databases">
        <authorList>
            <person name="Tran Van P."/>
        </authorList>
    </citation>
    <scope>NUCLEOTIDE SEQUENCE</scope>
</reference>
<organism evidence="2">
    <name type="scientific">Oppiella nova</name>
    <dbReference type="NCBI Taxonomy" id="334625"/>
    <lineage>
        <taxon>Eukaryota</taxon>
        <taxon>Metazoa</taxon>
        <taxon>Ecdysozoa</taxon>
        <taxon>Arthropoda</taxon>
        <taxon>Chelicerata</taxon>
        <taxon>Arachnida</taxon>
        <taxon>Acari</taxon>
        <taxon>Acariformes</taxon>
        <taxon>Sarcoptiformes</taxon>
        <taxon>Oribatida</taxon>
        <taxon>Brachypylina</taxon>
        <taxon>Oppioidea</taxon>
        <taxon>Oppiidae</taxon>
        <taxon>Oppiella</taxon>
    </lineage>
</organism>
<keyword evidence="3" id="KW-1185">Reference proteome</keyword>
<dbReference type="EMBL" id="OC915128">
    <property type="protein sequence ID" value="CAD7638783.1"/>
    <property type="molecule type" value="Genomic_DNA"/>
</dbReference>
<feature type="compositionally biased region" description="Polar residues" evidence="1">
    <location>
        <begin position="221"/>
        <end position="232"/>
    </location>
</feature>